<protein>
    <submittedName>
        <fullName evidence="1">Uncharacterized protein</fullName>
    </submittedName>
</protein>
<reference evidence="1" key="2">
    <citation type="journal article" date="2022" name="Nat. Biotechnol.">
        <title>Carbon-negative production of acetone and isopropanol by gas fermentation at industrial pilot scale.</title>
        <authorList>
            <person name="Liew F.E."/>
            <person name="Nogle R."/>
            <person name="Abdalla T."/>
            <person name="Rasor B.J."/>
            <person name="Canter C."/>
            <person name="Jensen R.O."/>
            <person name="Wang L."/>
            <person name="Strutz J."/>
            <person name="Chirania P."/>
            <person name="De Tissera S."/>
            <person name="Mueller A.P."/>
            <person name="Ruan Z."/>
            <person name="Gao A."/>
            <person name="Tran L."/>
            <person name="Engle N.L."/>
            <person name="Bromley J.C."/>
            <person name="Daniell J."/>
            <person name="Conrado R."/>
            <person name="Tschaplinski T.J."/>
            <person name="Giannone R.J."/>
            <person name="Hettich R.L."/>
            <person name="Karim A.S."/>
            <person name="Simpson S.D."/>
            <person name="Brown S.D."/>
            <person name="Leang C."/>
            <person name="Jewett M.C."/>
            <person name="Kopke M."/>
        </authorList>
    </citation>
    <scope>NUCLEOTIDE SEQUENCE</scope>
    <source>
        <strain evidence="1">DJ015</strain>
    </source>
</reference>
<sequence length="240" mass="28664">MNKFNNFMIIAETKESYDKLENEIDYLLVKRKEKFVYNRLPIWRGLKKYLVKNNNSFKEVYVEQFDGRIHKEVCINASDKEYKPLSDSFVYYDGKLIKLLVDEKNKVIKKYVLHRGVVRKEYAEINKKFITEIFNEQNNEQDSYFRINNYMEFEVNNESSNEHLIGCFEEDIIQINKSDEVGTVDDFISIKIDSPRVKKILKEREDLKIDLNLYSKLPVNIDTEMKNNEISNLKVKIIDI</sequence>
<comment type="caution">
    <text evidence="1">The sequence shown here is derived from an EMBL/GenBank/DDBJ whole genome shotgun (WGS) entry which is preliminary data.</text>
</comment>
<accession>A0AAW3W669</accession>
<dbReference type="AlphaFoldDB" id="A0AAW3W669"/>
<dbReference type="Proteomes" id="UP001194098">
    <property type="component" value="Unassembled WGS sequence"/>
</dbReference>
<proteinExistence type="predicted"/>
<dbReference type="RefSeq" id="WP_171780273.1">
    <property type="nucleotide sequence ID" value="NZ_JABAGV010000012.1"/>
</dbReference>
<reference evidence="1" key="1">
    <citation type="submission" date="2020-04" db="EMBL/GenBank/DDBJ databases">
        <authorList>
            <person name="Brown S."/>
        </authorList>
    </citation>
    <scope>NUCLEOTIDE SEQUENCE</scope>
    <source>
        <strain evidence="1">DJ015</strain>
    </source>
</reference>
<evidence type="ECO:0000313" key="1">
    <source>
        <dbReference type="EMBL" id="MBC2474372.1"/>
    </source>
</evidence>
<evidence type="ECO:0000313" key="2">
    <source>
        <dbReference type="Proteomes" id="UP001194098"/>
    </source>
</evidence>
<dbReference type="EMBL" id="JABAGV010000012">
    <property type="protein sequence ID" value="MBC2474372.1"/>
    <property type="molecule type" value="Genomic_DNA"/>
</dbReference>
<organism evidence="1 2">
    <name type="scientific">Clostridium beijerinckii</name>
    <name type="common">Clostridium MP</name>
    <dbReference type="NCBI Taxonomy" id="1520"/>
    <lineage>
        <taxon>Bacteria</taxon>
        <taxon>Bacillati</taxon>
        <taxon>Bacillota</taxon>
        <taxon>Clostridia</taxon>
        <taxon>Eubacteriales</taxon>
        <taxon>Clostridiaceae</taxon>
        <taxon>Clostridium</taxon>
    </lineage>
</organism>
<name>A0AAW3W669_CLOBE</name>
<gene>
    <name evidence="1" type="ORF">HGI39_06530</name>
</gene>